<dbReference type="Gene3D" id="3.80.10.10">
    <property type="entry name" value="Ribonuclease Inhibitor"/>
    <property type="match status" value="1"/>
</dbReference>
<evidence type="ECO:0000313" key="1">
    <source>
        <dbReference type="EMBL" id="KIY68095.1"/>
    </source>
</evidence>
<gene>
    <name evidence="1" type="ORF">CYLTODRAFT_273329</name>
</gene>
<dbReference type="InterPro" id="IPR036047">
    <property type="entry name" value="F-box-like_dom_sf"/>
</dbReference>
<protein>
    <recommendedName>
        <fullName evidence="3">F-box domain-containing protein</fullName>
    </recommendedName>
</protein>
<dbReference type="PANTHER" id="PTHR38926:SF72">
    <property type="entry name" value="IM:7136021-RELATED"/>
    <property type="match status" value="1"/>
</dbReference>
<dbReference type="AlphaFoldDB" id="A0A0D7BCX1"/>
<dbReference type="EMBL" id="KN880510">
    <property type="protein sequence ID" value="KIY68095.1"/>
    <property type="molecule type" value="Genomic_DNA"/>
</dbReference>
<organism evidence="1 2">
    <name type="scientific">Cylindrobasidium torrendii FP15055 ss-10</name>
    <dbReference type="NCBI Taxonomy" id="1314674"/>
    <lineage>
        <taxon>Eukaryota</taxon>
        <taxon>Fungi</taxon>
        <taxon>Dikarya</taxon>
        <taxon>Basidiomycota</taxon>
        <taxon>Agaricomycotina</taxon>
        <taxon>Agaricomycetes</taxon>
        <taxon>Agaricomycetidae</taxon>
        <taxon>Agaricales</taxon>
        <taxon>Marasmiineae</taxon>
        <taxon>Physalacriaceae</taxon>
        <taxon>Cylindrobasidium</taxon>
    </lineage>
</organism>
<evidence type="ECO:0008006" key="3">
    <source>
        <dbReference type="Google" id="ProtNLM"/>
    </source>
</evidence>
<dbReference type="Proteomes" id="UP000054007">
    <property type="component" value="Unassembled WGS sequence"/>
</dbReference>
<dbReference type="PANTHER" id="PTHR38926">
    <property type="entry name" value="F-BOX DOMAIN CONTAINING PROTEIN, EXPRESSED"/>
    <property type="match status" value="1"/>
</dbReference>
<evidence type="ECO:0000313" key="2">
    <source>
        <dbReference type="Proteomes" id="UP000054007"/>
    </source>
</evidence>
<accession>A0A0D7BCX1</accession>
<dbReference type="InterPro" id="IPR032675">
    <property type="entry name" value="LRR_dom_sf"/>
</dbReference>
<reference evidence="1 2" key="1">
    <citation type="journal article" date="2015" name="Fungal Genet. Biol.">
        <title>Evolution of novel wood decay mechanisms in Agaricales revealed by the genome sequences of Fistulina hepatica and Cylindrobasidium torrendii.</title>
        <authorList>
            <person name="Floudas D."/>
            <person name="Held B.W."/>
            <person name="Riley R."/>
            <person name="Nagy L.G."/>
            <person name="Koehler G."/>
            <person name="Ransdell A.S."/>
            <person name="Younus H."/>
            <person name="Chow J."/>
            <person name="Chiniquy J."/>
            <person name="Lipzen A."/>
            <person name="Tritt A."/>
            <person name="Sun H."/>
            <person name="Haridas S."/>
            <person name="LaButti K."/>
            <person name="Ohm R.A."/>
            <person name="Kues U."/>
            <person name="Blanchette R.A."/>
            <person name="Grigoriev I.V."/>
            <person name="Minto R.E."/>
            <person name="Hibbett D.S."/>
        </authorList>
    </citation>
    <scope>NUCLEOTIDE SEQUENCE [LARGE SCALE GENOMIC DNA]</scope>
    <source>
        <strain evidence="1 2">FP15055 ss-10</strain>
    </source>
</reference>
<dbReference type="OrthoDB" id="3365698at2759"/>
<sequence>MTTLIKQRPVIPSTLPPLESLMRDASPEHETIVRGLVHACEAYMDKLAEELRRLHSPILTPDQPSNLSSVPIPILRNGIKDIGREIKRTERLLLSYKPVLANNARRRIPIELWVMIFIYITPEMPRWNTDGPFLLSRVCSSWRSIAHSDRRLWPKVILSNDSNTWRGALAHLSVRGISPLVVVFDLINSPSAPLDKFFADEQIHNFIASTQACWTQLEVNTTRYTSYHMTWKETIHSLLSASMPLLETLVVNFYGSSTNFRNIGCVQVQVPALKTLVLEHAHAITNLHEQLTGFPPIQSLILRGMGISCDGNPTILETWLPSQHSSLTTLVLRAAESVAWVDGTPLWLPRLTTFHLGGSHDRGIIRILRRFHLPSLRHLQLANWGHAEPLYSLASLFTEYLPQWKCPLESLTFVAYYFEIRGVYTQQIATMDELEKFARSVPTLKDLRVQEYQGMSVPNLLTSA</sequence>
<keyword evidence="2" id="KW-1185">Reference proteome</keyword>
<dbReference type="SUPFAM" id="SSF52047">
    <property type="entry name" value="RNI-like"/>
    <property type="match status" value="1"/>
</dbReference>
<proteinExistence type="predicted"/>
<name>A0A0D7BCX1_9AGAR</name>
<dbReference type="SUPFAM" id="SSF81383">
    <property type="entry name" value="F-box domain"/>
    <property type="match status" value="1"/>
</dbReference>